<organism evidence="2 3">
    <name type="scientific">Blastopirellula marina</name>
    <dbReference type="NCBI Taxonomy" id="124"/>
    <lineage>
        <taxon>Bacteria</taxon>
        <taxon>Pseudomonadati</taxon>
        <taxon>Planctomycetota</taxon>
        <taxon>Planctomycetia</taxon>
        <taxon>Pirellulales</taxon>
        <taxon>Pirellulaceae</taxon>
        <taxon>Blastopirellula</taxon>
    </lineage>
</organism>
<feature type="chain" id="PRO_5015565911" evidence="1">
    <location>
        <begin position="24"/>
        <end position="201"/>
    </location>
</feature>
<accession>A0A2S8GLS5</accession>
<sequence length="201" mass="21501">MRSQLTIIALAALAAVFAGTVRSQEPVVPPVPRADALAPANMEQVIYGEPNCCARCATSCTCQKRTRIVCEMKKVKKTTFACECEDVCGLRPSSMLPDSLFGFSLFGSKKLGCGEDGCADCAHGCCQKAPVAAHCRTRKILVEKTTTVEVPVYKCVVEFCCDGCGQSIDAAPEKAKGQADVKEAETYRTASLPRDRSGYGE</sequence>
<reference evidence="2 3" key="1">
    <citation type="submission" date="2018-02" db="EMBL/GenBank/DDBJ databases">
        <title>Comparative genomes isolates from brazilian mangrove.</title>
        <authorList>
            <person name="Araujo J.E."/>
            <person name="Taketani R.G."/>
            <person name="Silva M.C.P."/>
            <person name="Loureco M.V."/>
            <person name="Andreote F.D."/>
        </authorList>
    </citation>
    <scope>NUCLEOTIDE SEQUENCE [LARGE SCALE GENOMIC DNA]</scope>
    <source>
        <strain evidence="2 3">Nap-Phe MGV</strain>
    </source>
</reference>
<dbReference type="OrthoDB" id="274965at2"/>
<comment type="caution">
    <text evidence="2">The sequence shown here is derived from an EMBL/GenBank/DDBJ whole genome shotgun (WGS) entry which is preliminary data.</text>
</comment>
<feature type="signal peptide" evidence="1">
    <location>
        <begin position="1"/>
        <end position="23"/>
    </location>
</feature>
<protein>
    <submittedName>
        <fullName evidence="2">Uncharacterized protein</fullName>
    </submittedName>
</protein>
<evidence type="ECO:0000256" key="1">
    <source>
        <dbReference type="SAM" id="SignalP"/>
    </source>
</evidence>
<keyword evidence="1" id="KW-0732">Signal</keyword>
<proteinExistence type="predicted"/>
<name>A0A2S8GLS5_9BACT</name>
<evidence type="ECO:0000313" key="2">
    <source>
        <dbReference type="EMBL" id="PQO45387.1"/>
    </source>
</evidence>
<gene>
    <name evidence="2" type="ORF">C5Y93_13115</name>
</gene>
<dbReference type="RefSeq" id="WP_105335878.1">
    <property type="nucleotide sequence ID" value="NZ_PUHZ01000014.1"/>
</dbReference>
<dbReference type="AlphaFoldDB" id="A0A2S8GLS5"/>
<dbReference type="EMBL" id="PUHZ01000014">
    <property type="protein sequence ID" value="PQO45387.1"/>
    <property type="molecule type" value="Genomic_DNA"/>
</dbReference>
<dbReference type="Proteomes" id="UP000237819">
    <property type="component" value="Unassembled WGS sequence"/>
</dbReference>
<evidence type="ECO:0000313" key="3">
    <source>
        <dbReference type="Proteomes" id="UP000237819"/>
    </source>
</evidence>